<name>A0A1I8JIX0_9PLAT</name>
<organism evidence="1 2">
    <name type="scientific">Macrostomum lignano</name>
    <dbReference type="NCBI Taxonomy" id="282301"/>
    <lineage>
        <taxon>Eukaryota</taxon>
        <taxon>Metazoa</taxon>
        <taxon>Spiralia</taxon>
        <taxon>Lophotrochozoa</taxon>
        <taxon>Platyhelminthes</taxon>
        <taxon>Rhabditophora</taxon>
        <taxon>Macrostomorpha</taxon>
        <taxon>Macrostomida</taxon>
        <taxon>Macrostomidae</taxon>
        <taxon>Macrostomum</taxon>
    </lineage>
</organism>
<proteinExistence type="predicted"/>
<dbReference type="WBParaSite" id="maker-uti_cns_0048135-snap-gene-0.6-mRNA-1">
    <property type="protein sequence ID" value="maker-uti_cns_0048135-snap-gene-0.6-mRNA-1"/>
    <property type="gene ID" value="maker-uti_cns_0048135-snap-gene-0.6"/>
</dbReference>
<reference evidence="2 3" key="1">
    <citation type="submission" date="2016-11" db="UniProtKB">
        <authorList>
            <consortium name="WormBaseParasite"/>
        </authorList>
    </citation>
    <scope>IDENTIFICATION</scope>
</reference>
<dbReference type="AlphaFoldDB" id="A0A1I8JIX0"/>
<accession>A0A1I8JIX0</accession>
<protein>
    <submittedName>
        <fullName evidence="2 3">Ovule protein</fullName>
    </submittedName>
</protein>
<evidence type="ECO:0000313" key="2">
    <source>
        <dbReference type="WBParaSite" id="maker-uti_cns_0048135-snap-gene-0.6-mRNA-1"/>
    </source>
</evidence>
<keyword evidence="1" id="KW-1185">Reference proteome</keyword>
<dbReference type="WBParaSite" id="maker-uti_cns_0048136-snap-gene-0.12-mRNA-1">
    <property type="protein sequence ID" value="maker-uti_cns_0048136-snap-gene-0.12-mRNA-1"/>
    <property type="gene ID" value="maker-uti_cns_0048136-snap-gene-0.12"/>
</dbReference>
<sequence length="59" mass="6944">MATFESTNRKREEISSMLILEITQSRATNNCQFKPHLQVIIWFALGLHPDEPIKVYQLR</sequence>
<dbReference type="Proteomes" id="UP000095280">
    <property type="component" value="Unplaced"/>
</dbReference>
<evidence type="ECO:0000313" key="1">
    <source>
        <dbReference type="Proteomes" id="UP000095280"/>
    </source>
</evidence>
<evidence type="ECO:0000313" key="3">
    <source>
        <dbReference type="WBParaSite" id="maker-uti_cns_0048136-snap-gene-0.12-mRNA-1"/>
    </source>
</evidence>